<evidence type="ECO:0000313" key="1">
    <source>
        <dbReference type="EMBL" id="CAE0828620.1"/>
    </source>
</evidence>
<sequence length="119" mass="13402">MMPCACACFMVQRPQQNFFADYGPAAPLLCSWAGQGRPLRPYLDFGATGAPTFNLGVYLGYYTSPSPSPRELQSLGLRYERLRLLCQVWPHIQPWGPLIRFSKAFILDFLTGEYPGDYG</sequence>
<proteinExistence type="predicted"/>
<dbReference type="AlphaFoldDB" id="A0A7S4LGX6"/>
<name>A0A7S4LGX6_9EUGL</name>
<organism evidence="1">
    <name type="scientific">Eutreptiella gymnastica</name>
    <dbReference type="NCBI Taxonomy" id="73025"/>
    <lineage>
        <taxon>Eukaryota</taxon>
        <taxon>Discoba</taxon>
        <taxon>Euglenozoa</taxon>
        <taxon>Euglenida</taxon>
        <taxon>Spirocuta</taxon>
        <taxon>Euglenophyceae</taxon>
        <taxon>Eutreptiales</taxon>
        <taxon>Eutreptiaceae</taxon>
        <taxon>Eutreptiella</taxon>
    </lineage>
</organism>
<gene>
    <name evidence="1" type="ORF">EGYM00163_LOCUS39897</name>
</gene>
<reference evidence="1" key="1">
    <citation type="submission" date="2021-01" db="EMBL/GenBank/DDBJ databases">
        <authorList>
            <person name="Corre E."/>
            <person name="Pelletier E."/>
            <person name="Niang G."/>
            <person name="Scheremetjew M."/>
            <person name="Finn R."/>
            <person name="Kale V."/>
            <person name="Holt S."/>
            <person name="Cochrane G."/>
            <person name="Meng A."/>
            <person name="Brown T."/>
            <person name="Cohen L."/>
        </authorList>
    </citation>
    <scope>NUCLEOTIDE SEQUENCE</scope>
    <source>
        <strain evidence="1">CCMP1594</strain>
    </source>
</reference>
<protein>
    <submittedName>
        <fullName evidence="1">Uncharacterized protein</fullName>
    </submittedName>
</protein>
<accession>A0A7S4LGX6</accession>
<dbReference type="EMBL" id="HBJA01116006">
    <property type="protein sequence ID" value="CAE0828620.1"/>
    <property type="molecule type" value="Transcribed_RNA"/>
</dbReference>